<dbReference type="Proteomes" id="UP000221165">
    <property type="component" value="Unassembled WGS sequence"/>
</dbReference>
<evidence type="ECO:0000313" key="2">
    <source>
        <dbReference type="Proteomes" id="UP000221165"/>
    </source>
</evidence>
<evidence type="ECO:0000313" key="1">
    <source>
        <dbReference type="EMBL" id="PHJ17621.1"/>
    </source>
</evidence>
<dbReference type="OrthoDB" id="346468at2759"/>
<comment type="caution">
    <text evidence="1">The sequence shown here is derived from an EMBL/GenBank/DDBJ whole genome shotgun (WGS) entry which is preliminary data.</text>
</comment>
<dbReference type="GeneID" id="94431896"/>
<name>A0A2C6JMP4_9APIC</name>
<reference evidence="1 2" key="1">
    <citation type="journal article" date="2017" name="Int. J. Parasitol.">
        <title>The genome of the protozoan parasite Cystoisospora suis and a reverse vaccinology approach to identify vaccine candidates.</title>
        <authorList>
            <person name="Palmieri N."/>
            <person name="Shrestha A."/>
            <person name="Ruttkowski B."/>
            <person name="Beck T."/>
            <person name="Vogl C."/>
            <person name="Tomley F."/>
            <person name="Blake D.P."/>
            <person name="Joachim A."/>
        </authorList>
    </citation>
    <scope>NUCLEOTIDE SEQUENCE [LARGE SCALE GENOMIC DNA]</scope>
    <source>
        <strain evidence="1 2">Wien I</strain>
    </source>
</reference>
<dbReference type="RefSeq" id="XP_067919339.1">
    <property type="nucleotide sequence ID" value="XM_068068685.1"/>
</dbReference>
<organism evidence="1 2">
    <name type="scientific">Cystoisospora suis</name>
    <dbReference type="NCBI Taxonomy" id="483139"/>
    <lineage>
        <taxon>Eukaryota</taxon>
        <taxon>Sar</taxon>
        <taxon>Alveolata</taxon>
        <taxon>Apicomplexa</taxon>
        <taxon>Conoidasida</taxon>
        <taxon>Coccidia</taxon>
        <taxon>Eucoccidiorida</taxon>
        <taxon>Eimeriorina</taxon>
        <taxon>Sarcocystidae</taxon>
        <taxon>Cystoisospora</taxon>
    </lineage>
</organism>
<dbReference type="EMBL" id="MIGC01004818">
    <property type="protein sequence ID" value="PHJ17621.1"/>
    <property type="molecule type" value="Genomic_DNA"/>
</dbReference>
<gene>
    <name evidence="1" type="ORF">CSUI_008557</name>
</gene>
<protein>
    <submittedName>
        <fullName evidence="1">Uncharacterized protein</fullName>
    </submittedName>
</protein>
<keyword evidence="2" id="KW-1185">Reference proteome</keyword>
<proteinExistence type="predicted"/>
<dbReference type="AlphaFoldDB" id="A0A2C6JMP4"/>
<accession>A0A2C6JMP4</accession>
<dbReference type="VEuPathDB" id="ToxoDB:CSUI_008557"/>
<sequence length="142" mass="15822">MVSTRVLRDDGIREETLAPHCEGPFAVLKRVSDLAHVVDFPPSMPVHRTVNMGFLPKCEVSERYQRLLPSVDEAAPSRGLAKRHRPKCRSRRLDEADMHPYSISNVESGRSATGHQSVSFSSNGKIPSWGKHGRTMARCVVC</sequence>